<evidence type="ECO:0000313" key="6">
    <source>
        <dbReference type="EMBL" id="RJG20051.1"/>
    </source>
</evidence>
<dbReference type="EMBL" id="QYYA01000001">
    <property type="protein sequence ID" value="RJG20051.1"/>
    <property type="molecule type" value="Genomic_DNA"/>
</dbReference>
<protein>
    <submittedName>
        <fullName evidence="6">ATP-binding cassette domain-containing protein</fullName>
    </submittedName>
</protein>
<evidence type="ECO:0000313" key="7">
    <source>
        <dbReference type="Proteomes" id="UP000283734"/>
    </source>
</evidence>
<keyword evidence="3 6" id="KW-0067">ATP-binding</keyword>
<evidence type="ECO:0000256" key="2">
    <source>
        <dbReference type="ARBA" id="ARBA00022741"/>
    </source>
</evidence>
<organism evidence="6 7">
    <name type="scientific">Alcanivorax profundi</name>
    <dbReference type="NCBI Taxonomy" id="2338368"/>
    <lineage>
        <taxon>Bacteria</taxon>
        <taxon>Pseudomonadati</taxon>
        <taxon>Pseudomonadota</taxon>
        <taxon>Gammaproteobacteria</taxon>
        <taxon>Oceanospirillales</taxon>
        <taxon>Alcanivoracaceae</taxon>
        <taxon>Alcanivorax</taxon>
    </lineage>
</organism>
<dbReference type="InterPro" id="IPR003439">
    <property type="entry name" value="ABC_transporter-like_ATP-bd"/>
</dbReference>
<dbReference type="PANTHER" id="PTHR24220">
    <property type="entry name" value="IMPORT ATP-BINDING PROTEIN"/>
    <property type="match status" value="1"/>
</dbReference>
<comment type="similarity">
    <text evidence="4">Belongs to the ABC transporter superfamily. Macrolide exporter (TC 3.A.1.122) family.</text>
</comment>
<evidence type="ECO:0000256" key="4">
    <source>
        <dbReference type="ARBA" id="ARBA00038388"/>
    </source>
</evidence>
<comment type="caution">
    <text evidence="6">The sequence shown here is derived from an EMBL/GenBank/DDBJ whole genome shotgun (WGS) entry which is preliminary data.</text>
</comment>
<dbReference type="FunFam" id="3.40.50.300:FF:000032">
    <property type="entry name" value="Export ABC transporter ATP-binding protein"/>
    <property type="match status" value="1"/>
</dbReference>
<gene>
    <name evidence="6" type="ORF">D4A39_04235</name>
</gene>
<dbReference type="GO" id="GO:0005886">
    <property type="term" value="C:plasma membrane"/>
    <property type="evidence" value="ECO:0007669"/>
    <property type="project" value="TreeGrafter"/>
</dbReference>
<evidence type="ECO:0000256" key="3">
    <source>
        <dbReference type="ARBA" id="ARBA00022840"/>
    </source>
</evidence>
<dbReference type="Gene3D" id="3.40.50.300">
    <property type="entry name" value="P-loop containing nucleotide triphosphate hydrolases"/>
    <property type="match status" value="1"/>
</dbReference>
<keyword evidence="1" id="KW-0813">Transport</keyword>
<dbReference type="InterPro" id="IPR027417">
    <property type="entry name" value="P-loop_NTPase"/>
</dbReference>
<dbReference type="OrthoDB" id="9801477at2"/>
<dbReference type="GO" id="GO:0022857">
    <property type="term" value="F:transmembrane transporter activity"/>
    <property type="evidence" value="ECO:0007669"/>
    <property type="project" value="TreeGrafter"/>
</dbReference>
<dbReference type="InterPro" id="IPR017911">
    <property type="entry name" value="MacB-like_ATP-bd"/>
</dbReference>
<dbReference type="Pfam" id="PF00005">
    <property type="entry name" value="ABC_tran"/>
    <property type="match status" value="1"/>
</dbReference>
<dbReference type="PROSITE" id="PS00211">
    <property type="entry name" value="ABC_TRANSPORTER_1"/>
    <property type="match status" value="1"/>
</dbReference>
<dbReference type="GO" id="GO:1902495">
    <property type="term" value="C:transmembrane transporter complex"/>
    <property type="evidence" value="ECO:0007669"/>
    <property type="project" value="UniProtKB-ARBA"/>
</dbReference>
<name>A0A418Y3D2_9GAMM</name>
<dbReference type="InterPro" id="IPR015854">
    <property type="entry name" value="ABC_transpr_LolD-like"/>
</dbReference>
<keyword evidence="7" id="KW-1185">Reference proteome</keyword>
<dbReference type="Proteomes" id="UP000283734">
    <property type="component" value="Unassembled WGS sequence"/>
</dbReference>
<dbReference type="PROSITE" id="PS50893">
    <property type="entry name" value="ABC_TRANSPORTER_2"/>
    <property type="match status" value="1"/>
</dbReference>
<accession>A0A418Y3D2</accession>
<dbReference type="CDD" id="cd03255">
    <property type="entry name" value="ABC_MJ0796_LolCDE_FtsE"/>
    <property type="match status" value="1"/>
</dbReference>
<dbReference type="SMART" id="SM00382">
    <property type="entry name" value="AAA"/>
    <property type="match status" value="1"/>
</dbReference>
<feature type="domain" description="ABC transporter" evidence="5">
    <location>
        <begin position="8"/>
        <end position="226"/>
    </location>
</feature>
<keyword evidence="2" id="KW-0547">Nucleotide-binding</keyword>
<dbReference type="RefSeq" id="WP_102792391.1">
    <property type="nucleotide sequence ID" value="NZ_QYYA01000001.1"/>
</dbReference>
<evidence type="ECO:0000256" key="1">
    <source>
        <dbReference type="ARBA" id="ARBA00022448"/>
    </source>
</evidence>
<evidence type="ECO:0000259" key="5">
    <source>
        <dbReference type="PROSITE" id="PS50893"/>
    </source>
</evidence>
<dbReference type="AlphaFoldDB" id="A0A418Y3D2"/>
<dbReference type="GO" id="GO:0016887">
    <property type="term" value="F:ATP hydrolysis activity"/>
    <property type="evidence" value="ECO:0007669"/>
    <property type="project" value="InterPro"/>
</dbReference>
<dbReference type="InterPro" id="IPR003593">
    <property type="entry name" value="AAA+_ATPase"/>
</dbReference>
<proteinExistence type="inferred from homology"/>
<reference evidence="6 7" key="1">
    <citation type="submission" date="2018-09" db="EMBL/GenBank/DDBJ databases">
        <title>Alcanivorax profundi sp. nov., isolated from 1000 m-depth seawater of the Mariana Trench.</title>
        <authorList>
            <person name="Liu J."/>
        </authorList>
    </citation>
    <scope>NUCLEOTIDE SEQUENCE [LARGE SCALE GENOMIC DNA]</scope>
    <source>
        <strain evidence="6 7">MTEO17</strain>
    </source>
</reference>
<dbReference type="GO" id="GO:0005524">
    <property type="term" value="F:ATP binding"/>
    <property type="evidence" value="ECO:0007669"/>
    <property type="project" value="UniProtKB-KW"/>
</dbReference>
<sequence>MSNTTPVLNAKNVGKQVSGPDGDLTLLQNITLQVNAGDSLAITGPSGSGKSTLLSLLAGLDVPTSGEVLLQGQAFSSLSEDPRARLRGKHCGFVFQQFQLVADLNAMENVMLPLEILGRDNARDIASHWLEQVGLGQRHHHFPAQLSGGEQQRVALARAFAVSPAILFADEPTGSLDFANGDHVADLLFRLNQEQQTALVLVTHDPELASRCQRTCTLQEGQLSGE</sequence>
<dbReference type="SUPFAM" id="SSF52540">
    <property type="entry name" value="P-loop containing nucleoside triphosphate hydrolases"/>
    <property type="match status" value="1"/>
</dbReference>
<dbReference type="InterPro" id="IPR017871">
    <property type="entry name" value="ABC_transporter-like_CS"/>
</dbReference>
<dbReference type="PANTHER" id="PTHR24220:SF689">
    <property type="entry name" value="LIPOPROTEIN-RELEASING SYSTEM ATP-BINDING PROTEIN LOLD"/>
    <property type="match status" value="1"/>
</dbReference>